<dbReference type="HOGENOM" id="CLU_3188285_0_0_0"/>
<dbReference type="AlphaFoldDB" id="Q7UP76"/>
<reference evidence="1 2" key="1">
    <citation type="journal article" date="2003" name="Proc. Natl. Acad. Sci. U.S.A.">
        <title>Complete genome sequence of the marine planctomycete Pirellula sp. strain 1.</title>
        <authorList>
            <person name="Gloeckner F.O."/>
            <person name="Kube M."/>
            <person name="Bauer M."/>
            <person name="Teeling H."/>
            <person name="Lombardot T."/>
            <person name="Ludwig W."/>
            <person name="Gade D."/>
            <person name="Beck A."/>
            <person name="Borzym K."/>
            <person name="Heitmann K."/>
            <person name="Rabus R."/>
            <person name="Schlesner H."/>
            <person name="Amann R."/>
            <person name="Reinhardt R."/>
        </authorList>
    </citation>
    <scope>NUCLEOTIDE SEQUENCE [LARGE SCALE GENOMIC DNA]</scope>
    <source>
        <strain evidence="2">DSM 10527 / NCIMB 13988 / SH1</strain>
    </source>
</reference>
<evidence type="ECO:0000313" key="1">
    <source>
        <dbReference type="EMBL" id="CAD75186.1"/>
    </source>
</evidence>
<evidence type="ECO:0000313" key="2">
    <source>
        <dbReference type="Proteomes" id="UP000001025"/>
    </source>
</evidence>
<protein>
    <submittedName>
        <fullName evidence="1">Uncharacterized protein</fullName>
    </submittedName>
</protein>
<organism evidence="1 2">
    <name type="scientific">Rhodopirellula baltica (strain DSM 10527 / NCIMB 13988 / SH1)</name>
    <dbReference type="NCBI Taxonomy" id="243090"/>
    <lineage>
        <taxon>Bacteria</taxon>
        <taxon>Pseudomonadati</taxon>
        <taxon>Planctomycetota</taxon>
        <taxon>Planctomycetia</taxon>
        <taxon>Pirellulales</taxon>
        <taxon>Pirellulaceae</taxon>
        <taxon>Rhodopirellula</taxon>
    </lineage>
</organism>
<sequence length="46" mass="5705">MSTYRDNHFQETSMRAKWAEVEVGREYVARHHRTWRRLCLHTSESR</sequence>
<dbReference type="Proteomes" id="UP000001025">
    <property type="component" value="Chromosome"/>
</dbReference>
<gene>
    <name evidence="1" type="ordered locus">RB7113</name>
</gene>
<accession>Q7UP76</accession>
<dbReference type="EnsemblBacteria" id="CAD75186">
    <property type="protein sequence ID" value="CAD75186"/>
    <property type="gene ID" value="RB7113"/>
</dbReference>
<dbReference type="InParanoid" id="Q7UP76"/>
<dbReference type="EMBL" id="BX294145">
    <property type="protein sequence ID" value="CAD75186.1"/>
    <property type="molecule type" value="Genomic_DNA"/>
</dbReference>
<proteinExistence type="predicted"/>
<keyword evidence="2" id="KW-1185">Reference proteome</keyword>
<dbReference type="KEGG" id="rba:RB7113"/>
<name>Q7UP76_RHOBA</name>